<name>A0A7J0BQV2_9BACT</name>
<dbReference type="AlphaFoldDB" id="A0A7J0BQV2"/>
<dbReference type="Pfam" id="PF08338">
    <property type="entry name" value="DUF1731"/>
    <property type="match status" value="1"/>
</dbReference>
<dbReference type="Proteomes" id="UP000503820">
    <property type="component" value="Unassembled WGS sequence"/>
</dbReference>
<organism evidence="4 5">
    <name type="scientific">Desulfovibrio psychrotolerans</name>
    <dbReference type="NCBI Taxonomy" id="415242"/>
    <lineage>
        <taxon>Bacteria</taxon>
        <taxon>Pseudomonadati</taxon>
        <taxon>Thermodesulfobacteriota</taxon>
        <taxon>Desulfovibrionia</taxon>
        <taxon>Desulfovibrionales</taxon>
        <taxon>Desulfovibrionaceae</taxon>
        <taxon>Desulfovibrio</taxon>
    </lineage>
</organism>
<evidence type="ECO:0000256" key="1">
    <source>
        <dbReference type="ARBA" id="ARBA00009353"/>
    </source>
</evidence>
<dbReference type="PANTHER" id="PTHR11092:SF0">
    <property type="entry name" value="EPIMERASE FAMILY PROTEIN SDR39U1"/>
    <property type="match status" value="1"/>
</dbReference>
<dbReference type="NCBIfam" id="TIGR01777">
    <property type="entry name" value="yfcH"/>
    <property type="match status" value="1"/>
</dbReference>
<accession>A0A7J0BQV2</accession>
<evidence type="ECO:0000313" key="4">
    <source>
        <dbReference type="EMBL" id="GFM36050.1"/>
    </source>
</evidence>
<dbReference type="InterPro" id="IPR013549">
    <property type="entry name" value="DUF1731"/>
</dbReference>
<evidence type="ECO:0000313" key="5">
    <source>
        <dbReference type="Proteomes" id="UP000503820"/>
    </source>
</evidence>
<reference evidence="4 5" key="1">
    <citation type="submission" date="2020-05" db="EMBL/GenBank/DDBJ databases">
        <title>Draft genome sequence of Desulfovibrio psychrotolerans JS1T.</title>
        <authorList>
            <person name="Ueno A."/>
            <person name="Tamazawa S."/>
            <person name="Tamamura S."/>
            <person name="Murakami T."/>
            <person name="Kiyama T."/>
            <person name="Inomata H."/>
            <person name="Amano Y."/>
            <person name="Miyakawa K."/>
            <person name="Tamaki H."/>
            <person name="Naganuma T."/>
            <person name="Kaneko K."/>
        </authorList>
    </citation>
    <scope>NUCLEOTIDE SEQUENCE [LARGE SCALE GENOMIC DNA]</scope>
    <source>
        <strain evidence="4 5">JS1</strain>
    </source>
</reference>
<dbReference type="InterPro" id="IPR010099">
    <property type="entry name" value="SDR39U1"/>
</dbReference>
<sequence>MRAVILGGTGFIGTALSGFLLDKGWMVTVPSRSPEKGRFIVPKGHSLNISFVPWNGTDPQLLIKHLSGCTALVNLVGENIAAGRWTEERKERILASRVNTGKAIMTAFKEMQSLSEPLPQVLVQASAVGYYGSSEQLKSPSDYEEFAPHGKGFLAAVARQWEDSTAGAESMGVRRVIVRTGVVLGPGGALQKFIPPFRMFLGGRLGSGNQGFSWIHRDDAAMAIAHLIENESCAGPYNLTAPDPKSMSDFCRVLGAAMSRPSWLPVPRFALRLLLGEMAEELILQGQYAMPARLTASGYTFAYPNLAGALRQILQPPVKS</sequence>
<keyword evidence="5" id="KW-1185">Reference proteome</keyword>
<dbReference type="EMBL" id="BLVP01000002">
    <property type="protein sequence ID" value="GFM36050.1"/>
    <property type="molecule type" value="Genomic_DNA"/>
</dbReference>
<dbReference type="InterPro" id="IPR001509">
    <property type="entry name" value="Epimerase_deHydtase"/>
</dbReference>
<comment type="similarity">
    <text evidence="1">Belongs to the NAD(P)-dependent epimerase/dehydratase family. SDR39U1 subfamily.</text>
</comment>
<dbReference type="SUPFAM" id="SSF51735">
    <property type="entry name" value="NAD(P)-binding Rossmann-fold domains"/>
    <property type="match status" value="1"/>
</dbReference>
<evidence type="ECO:0000259" key="2">
    <source>
        <dbReference type="Pfam" id="PF01370"/>
    </source>
</evidence>
<gene>
    <name evidence="4" type="ORF">DSM19430T_07340</name>
</gene>
<feature type="domain" description="DUF1731" evidence="3">
    <location>
        <begin position="266"/>
        <end position="313"/>
    </location>
</feature>
<dbReference type="Pfam" id="PF01370">
    <property type="entry name" value="Epimerase"/>
    <property type="match status" value="1"/>
</dbReference>
<dbReference type="PANTHER" id="PTHR11092">
    <property type="entry name" value="SUGAR NUCLEOTIDE EPIMERASE RELATED"/>
    <property type="match status" value="1"/>
</dbReference>
<evidence type="ECO:0000259" key="3">
    <source>
        <dbReference type="Pfam" id="PF08338"/>
    </source>
</evidence>
<dbReference type="InterPro" id="IPR036291">
    <property type="entry name" value="NAD(P)-bd_dom_sf"/>
</dbReference>
<dbReference type="CDD" id="cd05242">
    <property type="entry name" value="SDR_a8"/>
    <property type="match status" value="1"/>
</dbReference>
<dbReference type="RefSeq" id="WP_174408743.1">
    <property type="nucleotide sequence ID" value="NZ_BLVP01000002.1"/>
</dbReference>
<proteinExistence type="inferred from homology"/>
<feature type="domain" description="NAD-dependent epimerase/dehydratase" evidence="2">
    <location>
        <begin position="4"/>
        <end position="238"/>
    </location>
</feature>
<dbReference type="Gene3D" id="3.40.50.720">
    <property type="entry name" value="NAD(P)-binding Rossmann-like Domain"/>
    <property type="match status" value="1"/>
</dbReference>
<evidence type="ECO:0008006" key="6">
    <source>
        <dbReference type="Google" id="ProtNLM"/>
    </source>
</evidence>
<protein>
    <recommendedName>
        <fullName evidence="6">Epimerase</fullName>
    </recommendedName>
</protein>
<comment type="caution">
    <text evidence="4">The sequence shown here is derived from an EMBL/GenBank/DDBJ whole genome shotgun (WGS) entry which is preliminary data.</text>
</comment>